<gene>
    <name evidence="1" type="ORF">CBM2594_U60012</name>
</gene>
<accession>A0A7Z7NQJ7</accession>
<dbReference type="Proteomes" id="UP000257139">
    <property type="component" value="Unassembled WGS sequence"/>
</dbReference>
<name>A0A7Z7NQJ7_9BURK</name>
<organism evidence="1 2">
    <name type="scientific">Cupriavidus taiwanensis</name>
    <dbReference type="NCBI Taxonomy" id="164546"/>
    <lineage>
        <taxon>Bacteria</taxon>
        <taxon>Pseudomonadati</taxon>
        <taxon>Pseudomonadota</taxon>
        <taxon>Betaproteobacteria</taxon>
        <taxon>Burkholderiales</taxon>
        <taxon>Burkholderiaceae</taxon>
        <taxon>Cupriavidus</taxon>
    </lineage>
</organism>
<dbReference type="AlphaFoldDB" id="A0A7Z7NQJ7"/>
<protein>
    <submittedName>
        <fullName evidence="1">Uncharacterized protein</fullName>
    </submittedName>
</protein>
<reference evidence="1 2" key="1">
    <citation type="submission" date="2018-01" db="EMBL/GenBank/DDBJ databases">
        <authorList>
            <person name="Clerissi C."/>
        </authorList>
    </citation>
    <scope>NUCLEOTIDE SEQUENCE [LARGE SCALE GENOMIC DNA]</scope>
    <source>
        <strain evidence="1">Cupriavidus taiwanensis STM 6021</strain>
    </source>
</reference>
<evidence type="ECO:0000313" key="1">
    <source>
        <dbReference type="EMBL" id="SPC26146.1"/>
    </source>
</evidence>
<evidence type="ECO:0000313" key="2">
    <source>
        <dbReference type="Proteomes" id="UP000257139"/>
    </source>
</evidence>
<sequence>MKANQDTWPLATMARLLKVSRSGSAWILWYQGYADQARERSQEALALAQKASHHYSLAQCLVKGWCSAWEQGLTSCARTERLLGADHHRIRAEERLDAHLAEARFATVVFRRGNDQCLSICTGVDEVWLDRRRLLSCCCEFREAQINTHF</sequence>
<dbReference type="EMBL" id="OGUU01000053">
    <property type="protein sequence ID" value="SPC26146.1"/>
    <property type="molecule type" value="Genomic_DNA"/>
</dbReference>
<proteinExistence type="predicted"/>
<comment type="caution">
    <text evidence="1">The sequence shown here is derived from an EMBL/GenBank/DDBJ whole genome shotgun (WGS) entry which is preliminary data.</text>
</comment>